<organism evidence="7 8">
    <name type="scientific">Mola mola</name>
    <name type="common">Ocean sunfish</name>
    <name type="synonym">Tetraodon mola</name>
    <dbReference type="NCBI Taxonomy" id="94237"/>
    <lineage>
        <taxon>Eukaryota</taxon>
        <taxon>Metazoa</taxon>
        <taxon>Chordata</taxon>
        <taxon>Craniata</taxon>
        <taxon>Vertebrata</taxon>
        <taxon>Euteleostomi</taxon>
        <taxon>Actinopterygii</taxon>
        <taxon>Neopterygii</taxon>
        <taxon>Teleostei</taxon>
        <taxon>Neoteleostei</taxon>
        <taxon>Acanthomorphata</taxon>
        <taxon>Eupercaria</taxon>
        <taxon>Tetraodontiformes</taxon>
        <taxon>Molidae</taxon>
        <taxon>Mola</taxon>
    </lineage>
</organism>
<dbReference type="PANTHER" id="PTHR31893">
    <property type="entry name" value="TRANSMEMBRANE PROTEIN 151 HOMOLOG"/>
    <property type="match status" value="1"/>
</dbReference>
<evidence type="ECO:0000256" key="6">
    <source>
        <dbReference type="SAM" id="MobiDB-lite"/>
    </source>
</evidence>
<keyword evidence="8" id="KW-1185">Reference proteome</keyword>
<evidence type="ECO:0000256" key="4">
    <source>
        <dbReference type="ARBA" id="ARBA00022989"/>
    </source>
</evidence>
<feature type="region of interest" description="Disordered" evidence="6">
    <location>
        <begin position="375"/>
        <end position="400"/>
    </location>
</feature>
<sequence>SQQEGPGFDSRQRPVQQSLGSSLCRESHWKCLLLTLLMYGCFATLAWCALGRVEILISSSSADVDATSAAYSNDILHPESPCYSGYVYIPLAFLAMLYVVYLVECWHCFSKTAMLAHAEFQVCVNNMYERVQRLQQATPCIWWKAISYHYVRRTRQVTRYRNGDAYTTTQVYHERVNTHASSSEFDYARYGVKDVSKKLLDLQLHPAVRLRFTKCFSFSSARAEAAYLTQRARFFGENEGLDDYMEAREGMHLKNVDFREHILAFPDPAHQPWFSKHRVFWLASAFLLSWPLRVVSEYRTAYVHYHVEKLFGEDEDGGGGGGGGGIGLGMGLNGTSYRAISRVNTVDMTELEWHIRCNQQMVPSYSEALLMDMDTSGGSHPTASTPVSGPPCTTPSQGTNPPPLTLPMVFNSAYLLQSCPRCRRTTSSSSLPSRLRAPMGTTALLNATVAGIRAAGHGGGGVGGRLVLSRSGFSLGRLGGGRQNSLFHSRSMGGGLGGSREEGAGGNGGNGGNGGGSGGGGFLGLGSRQDNEETRGVLEGEGDEEEEEEEEEVRRRDDRGRGGRERDEEAEQESGGGGEGREGDRGVRDRPPSYQDAFFFPVLIIHGEESCHAGDDM</sequence>
<keyword evidence="4" id="KW-1133">Transmembrane helix</keyword>
<evidence type="ECO:0000256" key="2">
    <source>
        <dbReference type="ARBA" id="ARBA00009583"/>
    </source>
</evidence>
<reference evidence="7" key="2">
    <citation type="submission" date="2025-09" db="UniProtKB">
        <authorList>
            <consortium name="Ensembl"/>
        </authorList>
    </citation>
    <scope>IDENTIFICATION</scope>
</reference>
<feature type="region of interest" description="Disordered" evidence="6">
    <location>
        <begin position="477"/>
        <end position="593"/>
    </location>
</feature>
<dbReference type="PANTHER" id="PTHR31893:SF3">
    <property type="entry name" value="TRANSMEMBRANE PROTEIN 151A"/>
    <property type="match status" value="1"/>
</dbReference>
<keyword evidence="5" id="KW-0472">Membrane</keyword>
<reference evidence="7" key="1">
    <citation type="submission" date="2025-08" db="UniProtKB">
        <authorList>
            <consortium name="Ensembl"/>
        </authorList>
    </citation>
    <scope>IDENTIFICATION</scope>
</reference>
<evidence type="ECO:0000256" key="5">
    <source>
        <dbReference type="ARBA" id="ARBA00023136"/>
    </source>
</evidence>
<accession>A0A3Q3WM81</accession>
<dbReference type="STRING" id="94237.ENSMMOP00000018871"/>
<comment type="subcellular location">
    <subcellularLocation>
        <location evidence="1">Membrane</location>
        <topology evidence="1">Multi-pass membrane protein</topology>
    </subcellularLocation>
</comment>
<comment type="similarity">
    <text evidence="2">Belongs to the TMEM151 family.</text>
</comment>
<proteinExistence type="inferred from homology"/>
<feature type="compositionally biased region" description="Gly residues" evidence="6">
    <location>
        <begin position="492"/>
        <end position="524"/>
    </location>
</feature>
<evidence type="ECO:0000313" key="8">
    <source>
        <dbReference type="Proteomes" id="UP000261620"/>
    </source>
</evidence>
<dbReference type="Proteomes" id="UP000261620">
    <property type="component" value="Unplaced"/>
</dbReference>
<evidence type="ECO:0008006" key="9">
    <source>
        <dbReference type="Google" id="ProtNLM"/>
    </source>
</evidence>
<dbReference type="Ensembl" id="ENSMMOT00000019179.1">
    <property type="protein sequence ID" value="ENSMMOP00000018871.1"/>
    <property type="gene ID" value="ENSMMOG00000014274.1"/>
</dbReference>
<feature type="compositionally biased region" description="Basic and acidic residues" evidence="6">
    <location>
        <begin position="529"/>
        <end position="538"/>
    </location>
</feature>
<dbReference type="GO" id="GO:0016020">
    <property type="term" value="C:membrane"/>
    <property type="evidence" value="ECO:0007669"/>
    <property type="project" value="UniProtKB-SubCell"/>
</dbReference>
<evidence type="ECO:0000313" key="7">
    <source>
        <dbReference type="Ensembl" id="ENSMMOP00000018871.1"/>
    </source>
</evidence>
<dbReference type="AlphaFoldDB" id="A0A3Q3WM81"/>
<keyword evidence="3" id="KW-0812">Transmembrane</keyword>
<name>A0A3Q3WM81_MOLML</name>
<feature type="compositionally biased region" description="Polar residues" evidence="6">
    <location>
        <begin position="376"/>
        <end position="387"/>
    </location>
</feature>
<dbReference type="InterPro" id="IPR026767">
    <property type="entry name" value="Tmem151"/>
</dbReference>
<evidence type="ECO:0000256" key="1">
    <source>
        <dbReference type="ARBA" id="ARBA00004141"/>
    </source>
</evidence>
<protein>
    <recommendedName>
        <fullName evidence="9">Transmembrane protein 151A</fullName>
    </recommendedName>
</protein>
<feature type="compositionally biased region" description="Basic and acidic residues" evidence="6">
    <location>
        <begin position="552"/>
        <end position="567"/>
    </location>
</feature>
<evidence type="ECO:0000256" key="3">
    <source>
        <dbReference type="ARBA" id="ARBA00022692"/>
    </source>
</evidence>
<feature type="compositionally biased region" description="Basic and acidic residues" evidence="6">
    <location>
        <begin position="579"/>
        <end position="591"/>
    </location>
</feature>
<feature type="compositionally biased region" description="Acidic residues" evidence="6">
    <location>
        <begin position="540"/>
        <end position="551"/>
    </location>
</feature>
<dbReference type="Pfam" id="PF14857">
    <property type="entry name" value="TMEM151"/>
    <property type="match status" value="1"/>
</dbReference>